<reference evidence="4" key="1">
    <citation type="submission" date="2016-10" db="EMBL/GenBank/DDBJ databases">
        <authorList>
            <person name="Varghese N."/>
            <person name="Submissions S."/>
        </authorList>
    </citation>
    <scope>NUCLEOTIDE SEQUENCE [LARGE SCALE GENOMIC DNA]</scope>
    <source>
        <strain evidence="4">CGMCC 4.6825</strain>
    </source>
</reference>
<dbReference type="Proteomes" id="UP000182841">
    <property type="component" value="Unassembled WGS sequence"/>
</dbReference>
<feature type="transmembrane region" description="Helical" evidence="2">
    <location>
        <begin position="46"/>
        <end position="63"/>
    </location>
</feature>
<dbReference type="AlphaFoldDB" id="A0A1H9U2S1"/>
<accession>A0A1H9U2S1</accession>
<feature type="region of interest" description="Disordered" evidence="1">
    <location>
        <begin position="483"/>
        <end position="505"/>
    </location>
</feature>
<keyword evidence="2" id="KW-0812">Transmembrane</keyword>
<feature type="compositionally biased region" description="Pro residues" evidence="1">
    <location>
        <begin position="442"/>
        <end position="451"/>
    </location>
</feature>
<dbReference type="OrthoDB" id="4557746at2"/>
<evidence type="ECO:0000313" key="4">
    <source>
        <dbReference type="Proteomes" id="UP000182841"/>
    </source>
</evidence>
<dbReference type="RefSeq" id="WP_075001190.1">
    <property type="nucleotide sequence ID" value="NZ_FOGO01000007.1"/>
</dbReference>
<proteinExistence type="predicted"/>
<evidence type="ECO:0000256" key="2">
    <source>
        <dbReference type="SAM" id="Phobius"/>
    </source>
</evidence>
<feature type="region of interest" description="Disordered" evidence="1">
    <location>
        <begin position="340"/>
        <end position="456"/>
    </location>
</feature>
<organism evidence="3 4">
    <name type="scientific">Streptomyces qinglanensis</name>
    <dbReference type="NCBI Taxonomy" id="943816"/>
    <lineage>
        <taxon>Bacteria</taxon>
        <taxon>Bacillati</taxon>
        <taxon>Actinomycetota</taxon>
        <taxon>Actinomycetes</taxon>
        <taxon>Kitasatosporales</taxon>
        <taxon>Streptomycetaceae</taxon>
        <taxon>Streptomyces</taxon>
    </lineage>
</organism>
<name>A0A1H9U2S1_9ACTN</name>
<evidence type="ECO:0000256" key="1">
    <source>
        <dbReference type="SAM" id="MobiDB-lite"/>
    </source>
</evidence>
<protein>
    <submittedName>
        <fullName evidence="3">Uncharacterized protein</fullName>
    </submittedName>
</protein>
<feature type="transmembrane region" description="Helical" evidence="2">
    <location>
        <begin position="83"/>
        <end position="100"/>
    </location>
</feature>
<gene>
    <name evidence="3" type="ORF">SAMN05421870_107274</name>
</gene>
<feature type="transmembrane region" description="Helical" evidence="2">
    <location>
        <begin position="14"/>
        <end position="34"/>
    </location>
</feature>
<keyword evidence="4" id="KW-1185">Reference proteome</keyword>
<feature type="compositionally biased region" description="Pro residues" evidence="1">
    <location>
        <begin position="353"/>
        <end position="365"/>
    </location>
</feature>
<dbReference type="EMBL" id="FOGO01000007">
    <property type="protein sequence ID" value="SES03805.1"/>
    <property type="molecule type" value="Genomic_DNA"/>
</dbReference>
<sequence>MTAPAAHWAQANPLPAAVLAVGVCGLLVLAGWLIVRGLRAAARPSASVVVASIGAAACTGYTADTSWRFAAHRLGMHSQNERLFFFAAGEIALLACALLARAHKRATTTDTTAGTSGTPGVLVWVITGVQVIPALTESGLVGGTVRAVIGPVMAGILWHLAMGLEIRIARPQALASGLLAVVGRELRERVLSYAGLATRDRDAEQITRDRATARAVRLASRDRLGPWGKKRLAAAVARAQVGVNGQQRHQLMQLLAARRGAAALKDVPLPSLWTVEAVPAPYLRTPHGITTAELKRLDRFDAVRRVAAAHPDRTPAGLASLCTGYGVPVTETLVRMATRAGNPPRLDTATPAVPDPVEPPAPEAVPAPEVQAVPAAPPAQTPVPADVPDTEVHPEVQDPEPVLAADRTRTQVHARLPESTTHDAPAEHPDEPPAPAAEYAPVPEPSTPSTPPGTDALLDRARVLDAEHRRTHGKPAGIRALKSGLGVGQSKASAIRRHLDAQETQ</sequence>
<feature type="compositionally biased region" description="Basic and acidic residues" evidence="1">
    <location>
        <begin position="420"/>
        <end position="431"/>
    </location>
</feature>
<feature type="transmembrane region" description="Helical" evidence="2">
    <location>
        <begin position="112"/>
        <end position="132"/>
    </location>
</feature>
<keyword evidence="2" id="KW-0472">Membrane</keyword>
<keyword evidence="2" id="KW-1133">Transmembrane helix</keyword>
<evidence type="ECO:0000313" key="3">
    <source>
        <dbReference type="EMBL" id="SES03805.1"/>
    </source>
</evidence>